<dbReference type="Proteomes" id="UP000059188">
    <property type="component" value="Unassembled WGS sequence"/>
</dbReference>
<proteinExistence type="predicted"/>
<dbReference type="EMBL" id="LN679103">
    <property type="protein sequence ID" value="CEL59457.1"/>
    <property type="molecule type" value="Genomic_DNA"/>
</dbReference>
<evidence type="ECO:0000313" key="1">
    <source>
        <dbReference type="EMBL" id="CEL59457.1"/>
    </source>
</evidence>
<reference evidence="1 2" key="1">
    <citation type="submission" date="2014-11" db="EMBL/GenBank/DDBJ databases">
        <authorList>
            <person name="Wibberg Daniel"/>
        </authorList>
    </citation>
    <scope>NUCLEOTIDE SEQUENCE [LARGE SCALE GENOMIC DNA]</scope>
    <source>
        <strain evidence="1">Rhizoctonia solani AG1-IB 7/3/14</strain>
    </source>
</reference>
<accession>A0A0B7FTD3</accession>
<evidence type="ECO:0000313" key="2">
    <source>
        <dbReference type="Proteomes" id="UP000059188"/>
    </source>
</evidence>
<protein>
    <submittedName>
        <fullName evidence="1">Uncharacterized protein</fullName>
    </submittedName>
</protein>
<gene>
    <name evidence="1" type="ORF">RSOLAG1IB_03390</name>
</gene>
<dbReference type="OrthoDB" id="3151979at2759"/>
<keyword evidence="2" id="KW-1185">Reference proteome</keyword>
<dbReference type="AlphaFoldDB" id="A0A0B7FTD3"/>
<name>A0A0B7FTD3_THACB</name>
<sequence length="158" mass="16590">MASIFSSIQSKMDELIPAGTQPINDPGLALTTVSSVFDFSNIVNTAMDTFDAGDESLFVCDGKKLDEVQMAEKVVQLWQSFGNAASLVKGSGSGTVAEVVHMIAFNLELCSEDISRVAQGVAKLPNVVEAAKANKDLMAGIVDSMLGSALVDSLTLTE</sequence>
<organism evidence="1 2">
    <name type="scientific">Thanatephorus cucumeris (strain AG1-IB / isolate 7/3/14)</name>
    <name type="common">Lettuce bottom rot fungus</name>
    <name type="synonym">Rhizoctonia solani</name>
    <dbReference type="NCBI Taxonomy" id="1108050"/>
    <lineage>
        <taxon>Eukaryota</taxon>
        <taxon>Fungi</taxon>
        <taxon>Dikarya</taxon>
        <taxon>Basidiomycota</taxon>
        <taxon>Agaricomycotina</taxon>
        <taxon>Agaricomycetes</taxon>
        <taxon>Cantharellales</taxon>
        <taxon>Ceratobasidiaceae</taxon>
        <taxon>Rhizoctonia</taxon>
        <taxon>Rhizoctonia solani AG-1</taxon>
    </lineage>
</organism>